<evidence type="ECO:0000313" key="3">
    <source>
        <dbReference type="Proteomes" id="UP000822688"/>
    </source>
</evidence>
<dbReference type="PANTHER" id="PTHR47724">
    <property type="entry name" value="PEPTIDYL-PROLYL CIS-TRANS ISOMERASE CYP26-2, CHLOROPLASTIC"/>
    <property type="match status" value="1"/>
</dbReference>
<evidence type="ECO:0000313" key="2">
    <source>
        <dbReference type="EMBL" id="KAG0565390.1"/>
    </source>
</evidence>
<dbReference type="PRINTS" id="PR00153">
    <property type="entry name" value="CSAPPISMRASE"/>
</dbReference>
<dbReference type="EMBL" id="CM026429">
    <property type="protein sequence ID" value="KAG0565390.1"/>
    <property type="molecule type" value="Genomic_DNA"/>
</dbReference>
<reference evidence="2" key="1">
    <citation type="submission" date="2020-06" db="EMBL/GenBank/DDBJ databases">
        <title>WGS assembly of Ceratodon purpureus strain R40.</title>
        <authorList>
            <person name="Carey S.B."/>
            <person name="Jenkins J."/>
            <person name="Shu S."/>
            <person name="Lovell J.T."/>
            <person name="Sreedasyam A."/>
            <person name="Maumus F."/>
            <person name="Tiley G.P."/>
            <person name="Fernandez-Pozo N."/>
            <person name="Barry K."/>
            <person name="Chen C."/>
            <person name="Wang M."/>
            <person name="Lipzen A."/>
            <person name="Daum C."/>
            <person name="Saski C.A."/>
            <person name="Payton A.C."/>
            <person name="Mcbreen J.C."/>
            <person name="Conrad R.E."/>
            <person name="Kollar L.M."/>
            <person name="Olsson S."/>
            <person name="Huttunen S."/>
            <person name="Landis J.B."/>
            <person name="Wickett N.J."/>
            <person name="Johnson M.G."/>
            <person name="Rensing S.A."/>
            <person name="Grimwood J."/>
            <person name="Schmutz J."/>
            <person name="Mcdaniel S.F."/>
        </authorList>
    </citation>
    <scope>NUCLEOTIDE SEQUENCE</scope>
    <source>
        <strain evidence="2">R40</strain>
    </source>
</reference>
<keyword evidence="3" id="KW-1185">Reference proteome</keyword>
<dbReference type="InterPro" id="IPR044185">
    <property type="entry name" value="CYP26-2-like"/>
</dbReference>
<dbReference type="Pfam" id="PF00160">
    <property type="entry name" value="Pro_isomerase"/>
    <property type="match status" value="1"/>
</dbReference>
<feature type="domain" description="PPIase cyclophilin-type" evidence="1">
    <location>
        <begin position="145"/>
        <end position="365"/>
    </location>
</feature>
<dbReference type="SUPFAM" id="SSF50891">
    <property type="entry name" value="Cyclophilin-like"/>
    <property type="match status" value="1"/>
</dbReference>
<sequence length="367" mass="38796">MSSLLAMPHPSTSPLHLRSGATLSTVVHHGAASGSSVIAGALISFTKSASRTRVVSCASASARVAVADGDEEESTSDMVRLGLELREASDANGVFQARGRGSEAEGRCSRRLVLHMPLVLGAGIVDAAVAEEAASSSPAITRKVFMDVAIEGQPIGQIVIGLYGDAVPVGAQRFAELAAGKRGIGYRRKEFYKIAKNYVQNVGVRGFSLTGGTEDAAKFTGGDTADALVDEMVQLEEQQRRPKHARGSVSLVALDPTRPPPKSKLVAKDGTFVVIEEQARPAPNGTEFMIATTDAPELDQTNSVVGQVIQGMDVLDRIHSVKVVNENTSSPYFQVAKLIGDSRAVVAEKGFNRPYEKVLIAKCGEVR</sequence>
<dbReference type="GO" id="GO:0003755">
    <property type="term" value="F:peptidyl-prolyl cis-trans isomerase activity"/>
    <property type="evidence" value="ECO:0007669"/>
    <property type="project" value="InterPro"/>
</dbReference>
<organism evidence="2 3">
    <name type="scientific">Ceratodon purpureus</name>
    <name type="common">Fire moss</name>
    <name type="synonym">Dicranum purpureum</name>
    <dbReference type="NCBI Taxonomy" id="3225"/>
    <lineage>
        <taxon>Eukaryota</taxon>
        <taxon>Viridiplantae</taxon>
        <taxon>Streptophyta</taxon>
        <taxon>Embryophyta</taxon>
        <taxon>Bryophyta</taxon>
        <taxon>Bryophytina</taxon>
        <taxon>Bryopsida</taxon>
        <taxon>Dicranidae</taxon>
        <taxon>Pseudoditrichales</taxon>
        <taxon>Ditrichaceae</taxon>
        <taxon>Ceratodon</taxon>
    </lineage>
</organism>
<comment type="caution">
    <text evidence="2">The sequence shown here is derived from an EMBL/GenBank/DDBJ whole genome shotgun (WGS) entry which is preliminary data.</text>
</comment>
<evidence type="ECO:0000259" key="1">
    <source>
        <dbReference type="PROSITE" id="PS50072"/>
    </source>
</evidence>
<protein>
    <recommendedName>
        <fullName evidence="1">PPIase cyclophilin-type domain-containing protein</fullName>
    </recommendedName>
</protein>
<proteinExistence type="predicted"/>
<gene>
    <name evidence="2" type="ORF">KC19_8G186700</name>
</gene>
<dbReference type="InterPro" id="IPR029000">
    <property type="entry name" value="Cyclophilin-like_dom_sf"/>
</dbReference>
<dbReference type="Gene3D" id="2.40.100.10">
    <property type="entry name" value="Cyclophilin-like"/>
    <property type="match status" value="1"/>
</dbReference>
<name>A0A8T0H227_CERPU</name>
<dbReference type="PANTHER" id="PTHR47724:SF1">
    <property type="entry name" value="PEPTIDYL-PROLYL CIS-TRANS ISOMERASE CYP26-2, CHLOROPLASTIC"/>
    <property type="match status" value="1"/>
</dbReference>
<accession>A0A8T0H227</accession>
<dbReference type="PROSITE" id="PS50072">
    <property type="entry name" value="CSA_PPIASE_2"/>
    <property type="match status" value="1"/>
</dbReference>
<dbReference type="Proteomes" id="UP000822688">
    <property type="component" value="Chromosome 8"/>
</dbReference>
<dbReference type="InterPro" id="IPR002130">
    <property type="entry name" value="Cyclophilin-type_PPIase_dom"/>
</dbReference>
<dbReference type="GO" id="GO:0009507">
    <property type="term" value="C:chloroplast"/>
    <property type="evidence" value="ECO:0007669"/>
    <property type="project" value="TreeGrafter"/>
</dbReference>
<dbReference type="AlphaFoldDB" id="A0A8T0H227"/>